<dbReference type="Proteomes" id="UP001301769">
    <property type="component" value="Unassembled WGS sequence"/>
</dbReference>
<evidence type="ECO:0000313" key="2">
    <source>
        <dbReference type="Proteomes" id="UP001301769"/>
    </source>
</evidence>
<evidence type="ECO:0000313" key="1">
    <source>
        <dbReference type="EMBL" id="KAK4210123.1"/>
    </source>
</evidence>
<dbReference type="AlphaFoldDB" id="A0AAN6Y042"/>
<proteinExistence type="predicted"/>
<dbReference type="EMBL" id="MU858184">
    <property type="protein sequence ID" value="KAK4210123.1"/>
    <property type="molecule type" value="Genomic_DNA"/>
</dbReference>
<gene>
    <name evidence="1" type="ORF">QBC37DRAFT_449028</name>
</gene>
<comment type="caution">
    <text evidence="1">The sequence shown here is derived from an EMBL/GenBank/DDBJ whole genome shotgun (WGS) entry which is preliminary data.</text>
</comment>
<reference evidence="1" key="1">
    <citation type="journal article" date="2023" name="Mol. Phylogenet. Evol.">
        <title>Genome-scale phylogeny and comparative genomics of the fungal order Sordariales.</title>
        <authorList>
            <person name="Hensen N."/>
            <person name="Bonometti L."/>
            <person name="Westerberg I."/>
            <person name="Brannstrom I.O."/>
            <person name="Guillou S."/>
            <person name="Cros-Aarteil S."/>
            <person name="Calhoun S."/>
            <person name="Haridas S."/>
            <person name="Kuo A."/>
            <person name="Mondo S."/>
            <person name="Pangilinan J."/>
            <person name="Riley R."/>
            <person name="LaButti K."/>
            <person name="Andreopoulos B."/>
            <person name="Lipzen A."/>
            <person name="Chen C."/>
            <person name="Yan M."/>
            <person name="Daum C."/>
            <person name="Ng V."/>
            <person name="Clum A."/>
            <person name="Steindorff A."/>
            <person name="Ohm R.A."/>
            <person name="Martin F."/>
            <person name="Silar P."/>
            <person name="Natvig D.O."/>
            <person name="Lalanne C."/>
            <person name="Gautier V."/>
            <person name="Ament-Velasquez S.L."/>
            <person name="Kruys A."/>
            <person name="Hutchinson M.I."/>
            <person name="Powell A.J."/>
            <person name="Barry K."/>
            <person name="Miller A.N."/>
            <person name="Grigoriev I.V."/>
            <person name="Debuchy R."/>
            <person name="Gladieux P."/>
            <person name="Hiltunen Thoren M."/>
            <person name="Johannesson H."/>
        </authorList>
    </citation>
    <scope>NUCLEOTIDE SEQUENCE</scope>
    <source>
        <strain evidence="1">PSN293</strain>
    </source>
</reference>
<protein>
    <submittedName>
        <fullName evidence="1">Uncharacterized protein</fullName>
    </submittedName>
</protein>
<accession>A0AAN6Y042</accession>
<sequence length="160" mass="18119">MRQDPGPEILSREASPAGKIHCQVMDIHQDDTERDVPLTSRFFMSTPEEAVLAPADSAKYTCRWIHLTDRSPTIPGFATTVDRMMRNYSDKQRKLVQDGLHRVRRQGETTGFYGPKLRPGFVPLKSKDQQGNMRSFIELSAAPDPELETPAFASFPTLHF</sequence>
<name>A0AAN6Y042_9PEZI</name>
<reference evidence="1" key="2">
    <citation type="submission" date="2023-05" db="EMBL/GenBank/DDBJ databases">
        <authorList>
            <consortium name="Lawrence Berkeley National Laboratory"/>
            <person name="Steindorff A."/>
            <person name="Hensen N."/>
            <person name="Bonometti L."/>
            <person name="Westerberg I."/>
            <person name="Brannstrom I.O."/>
            <person name="Guillou S."/>
            <person name="Cros-Aarteil S."/>
            <person name="Calhoun S."/>
            <person name="Haridas S."/>
            <person name="Kuo A."/>
            <person name="Mondo S."/>
            <person name="Pangilinan J."/>
            <person name="Riley R."/>
            <person name="Labutti K."/>
            <person name="Andreopoulos B."/>
            <person name="Lipzen A."/>
            <person name="Chen C."/>
            <person name="Yanf M."/>
            <person name="Daum C."/>
            <person name="Ng V."/>
            <person name="Clum A."/>
            <person name="Ohm R."/>
            <person name="Martin F."/>
            <person name="Silar P."/>
            <person name="Natvig D."/>
            <person name="Lalanne C."/>
            <person name="Gautier V."/>
            <person name="Ament-Velasquez S.L."/>
            <person name="Kruys A."/>
            <person name="Hutchinson M.I."/>
            <person name="Powell A.J."/>
            <person name="Barry K."/>
            <person name="Miller A.N."/>
            <person name="Grigoriev I.V."/>
            <person name="Debuchy R."/>
            <person name="Gladieux P."/>
            <person name="Thoren M.H."/>
            <person name="Johannesson H."/>
        </authorList>
    </citation>
    <scope>NUCLEOTIDE SEQUENCE</scope>
    <source>
        <strain evidence="1">PSN293</strain>
    </source>
</reference>
<keyword evidence="2" id="KW-1185">Reference proteome</keyword>
<organism evidence="1 2">
    <name type="scientific">Rhypophila decipiens</name>
    <dbReference type="NCBI Taxonomy" id="261697"/>
    <lineage>
        <taxon>Eukaryota</taxon>
        <taxon>Fungi</taxon>
        <taxon>Dikarya</taxon>
        <taxon>Ascomycota</taxon>
        <taxon>Pezizomycotina</taxon>
        <taxon>Sordariomycetes</taxon>
        <taxon>Sordariomycetidae</taxon>
        <taxon>Sordariales</taxon>
        <taxon>Naviculisporaceae</taxon>
        <taxon>Rhypophila</taxon>
    </lineage>
</organism>